<dbReference type="PANTHER" id="PTHR47510">
    <property type="entry name" value="REVERSE TRANSCRIPTASE DOMAIN-CONTAINING PROTEIN"/>
    <property type="match status" value="1"/>
</dbReference>
<dbReference type="PANTHER" id="PTHR47510:SF3">
    <property type="entry name" value="ENDO_EXONUCLEASE_PHOSPHATASE DOMAIN-CONTAINING PROTEIN"/>
    <property type="match status" value="1"/>
</dbReference>
<name>A0AAD9Q6D3_ACRCE</name>
<reference evidence="1" key="1">
    <citation type="journal article" date="2023" name="G3 (Bethesda)">
        <title>Whole genome assembly and annotation of the endangered Caribbean coral Acropora cervicornis.</title>
        <authorList>
            <person name="Selwyn J.D."/>
            <person name="Vollmer S.V."/>
        </authorList>
    </citation>
    <scope>NUCLEOTIDE SEQUENCE</scope>
    <source>
        <strain evidence="1">K2</strain>
    </source>
</reference>
<evidence type="ECO:0000313" key="2">
    <source>
        <dbReference type="Proteomes" id="UP001249851"/>
    </source>
</evidence>
<sequence length="113" mass="13567">MSDLNGAINVFLPEKIVKRHPTDHPWMTTNIKIAIRKRQSAFLRHGKESVIYKFWRNKLQRDIRSVKRLFYQNKVADVERTNPKCWWMSIKKMAGITTKSEWHHQFLNETTDV</sequence>
<comment type="caution">
    <text evidence="1">The sequence shown here is derived from an EMBL/GenBank/DDBJ whole genome shotgun (WGS) entry which is preliminary data.</text>
</comment>
<dbReference type="Proteomes" id="UP001249851">
    <property type="component" value="Unassembled WGS sequence"/>
</dbReference>
<reference evidence="1" key="2">
    <citation type="journal article" date="2023" name="Science">
        <title>Genomic signatures of disease resistance in endangered staghorn corals.</title>
        <authorList>
            <person name="Vollmer S.V."/>
            <person name="Selwyn J.D."/>
            <person name="Despard B.A."/>
            <person name="Roesel C.L."/>
        </authorList>
    </citation>
    <scope>NUCLEOTIDE SEQUENCE</scope>
    <source>
        <strain evidence="1">K2</strain>
    </source>
</reference>
<dbReference type="AlphaFoldDB" id="A0AAD9Q6D3"/>
<accession>A0AAD9Q6D3</accession>
<gene>
    <name evidence="1" type="ORF">P5673_023163</name>
</gene>
<organism evidence="1 2">
    <name type="scientific">Acropora cervicornis</name>
    <name type="common">Staghorn coral</name>
    <dbReference type="NCBI Taxonomy" id="6130"/>
    <lineage>
        <taxon>Eukaryota</taxon>
        <taxon>Metazoa</taxon>
        <taxon>Cnidaria</taxon>
        <taxon>Anthozoa</taxon>
        <taxon>Hexacorallia</taxon>
        <taxon>Scleractinia</taxon>
        <taxon>Astrocoeniina</taxon>
        <taxon>Acroporidae</taxon>
        <taxon>Acropora</taxon>
    </lineage>
</organism>
<proteinExistence type="predicted"/>
<dbReference type="EMBL" id="JARQWQ010000064">
    <property type="protein sequence ID" value="KAK2555186.1"/>
    <property type="molecule type" value="Genomic_DNA"/>
</dbReference>
<evidence type="ECO:0000313" key="1">
    <source>
        <dbReference type="EMBL" id="KAK2555186.1"/>
    </source>
</evidence>
<protein>
    <submittedName>
        <fullName evidence="1">Uncharacterized protein</fullName>
    </submittedName>
</protein>
<keyword evidence="2" id="KW-1185">Reference proteome</keyword>